<dbReference type="Gene3D" id="3.30.1360.120">
    <property type="entry name" value="Probable tRNA modification gtpase trme, domain 1"/>
    <property type="match status" value="1"/>
</dbReference>
<evidence type="ECO:0000259" key="2">
    <source>
        <dbReference type="Pfam" id="PF08669"/>
    </source>
</evidence>
<dbReference type="InterPro" id="IPR028896">
    <property type="entry name" value="GcvT/YgfZ/DmdA"/>
</dbReference>
<gene>
    <name evidence="4" type="ORF">SAMN02745117_00247</name>
</gene>
<keyword evidence="4" id="KW-0808">Transferase</keyword>
<evidence type="ECO:0000313" key="4">
    <source>
        <dbReference type="EMBL" id="SHE40379.1"/>
    </source>
</evidence>
<dbReference type="InterPro" id="IPR027266">
    <property type="entry name" value="TrmE/GcvT-like"/>
</dbReference>
<dbReference type="EMBL" id="FQUZ01000002">
    <property type="protein sequence ID" value="SHE40379.1"/>
    <property type="molecule type" value="Genomic_DNA"/>
</dbReference>
<proteinExistence type="predicted"/>
<dbReference type="STRING" id="1122156.SAMN02745117_00247"/>
<dbReference type="Pfam" id="PF08669">
    <property type="entry name" value="GCV_T_C"/>
    <property type="match status" value="1"/>
</dbReference>
<dbReference type="Pfam" id="PF01571">
    <property type="entry name" value="GCV_T"/>
    <property type="match status" value="1"/>
</dbReference>
<dbReference type="InterPro" id="IPR006222">
    <property type="entry name" value="GCVT_N"/>
</dbReference>
<dbReference type="Proteomes" id="UP000184327">
    <property type="component" value="Unassembled WGS sequence"/>
</dbReference>
<dbReference type="InterPro" id="IPR013977">
    <property type="entry name" value="GcvT_C"/>
</dbReference>
<feature type="domain" description="GCVT N-terminal" evidence="1">
    <location>
        <begin position="405"/>
        <end position="669"/>
    </location>
</feature>
<dbReference type="AlphaFoldDB" id="A0A1M4T7C8"/>
<sequence length="779" mass="84576">MPVAPHTTAPREPGLQAWPAGMDRWQVPGRSARLLAVAAGEQIELIDLEGGQPGELLFFATDGTCRTDALAGGGRVIADVLDALDATADGVIEARAMLLEHGIALAGAQALAVFGPQGLPGAQVCFDCPLDGWVLLAVPGPLMAVDGQATTTPIELRRQARPGAGAGERTPPPPLAPPLQDIHIDPGTAHAYTVRAGEYIQVIDVQGRQCSDFQAFSLEALRQGRESCLDATITRTMLHRAYPQPGLPSKAFSRECEPLVELVQDTCGRHDAFATACHARYYDDAGYPGHVNCSDNFNRALAPYGVAPRLAWEALNFFFNTRVDASDAMVVDEPWSRPGDYVLLRALTDLVCVSSSCPDDIDPANGWQPTDIQVRVYAATSTFQPTFAIRMTPESIPQPTRQTAFHARTSALTRAFAEYRGFWLPAQYDTVGTLQEYWACRQAVAVMDLSPLRKFEITGPDAQALLQWCLTRDMRKLAIGQVVYTAICHPHGGVQDDGTVLRLGEHNFRLVCGEEATGLWLRQQAAEKGYRVWVRSSTDQMHNLAVQGPRSRELLDAILWTAPAHTPLSQLGWFRFVPARIGGFAGVPVVVSRTGYTGELGYEIFCHPRDAQAVWDAVWEAGRPLGLQPLGLHALDMLRIEAGLVFAAHEFDDGTDPFEAGIGFTVPIKSKDVDFVGREAMLQRQGHPRQVLAGLALEGNEAVHHGDGVYIGRARVGVVTSACYSPILQQSIALARLEPSAAAIGTAIEIGTLDGHQKRHPGQVVRFAHYDPDKTRVRA</sequence>
<name>A0A1M4T7C8_9BURK</name>
<dbReference type="InterPro" id="IPR018959">
    <property type="entry name" value="DUF1989"/>
</dbReference>
<organism evidence="4 5">
    <name type="scientific">Lampropedia hyalina DSM 16112</name>
    <dbReference type="NCBI Taxonomy" id="1122156"/>
    <lineage>
        <taxon>Bacteria</taxon>
        <taxon>Pseudomonadati</taxon>
        <taxon>Pseudomonadota</taxon>
        <taxon>Betaproteobacteria</taxon>
        <taxon>Burkholderiales</taxon>
        <taxon>Comamonadaceae</taxon>
        <taxon>Lampropedia</taxon>
    </lineage>
</organism>
<protein>
    <submittedName>
        <fullName evidence="4">Aminomethyltransferase</fullName>
    </submittedName>
</protein>
<dbReference type="OrthoDB" id="9774591at2"/>
<dbReference type="InterPro" id="IPR029043">
    <property type="entry name" value="GcvT/YgfZ_C"/>
</dbReference>
<evidence type="ECO:0000259" key="3">
    <source>
        <dbReference type="Pfam" id="PF09347"/>
    </source>
</evidence>
<reference evidence="4 5" key="1">
    <citation type="submission" date="2016-11" db="EMBL/GenBank/DDBJ databases">
        <authorList>
            <person name="Jaros S."/>
            <person name="Januszkiewicz K."/>
            <person name="Wedrychowicz H."/>
        </authorList>
    </citation>
    <scope>NUCLEOTIDE SEQUENCE [LARGE SCALE GENOMIC DNA]</scope>
    <source>
        <strain evidence="4 5">DSM 16112</strain>
    </source>
</reference>
<keyword evidence="4" id="KW-0489">Methyltransferase</keyword>
<dbReference type="Pfam" id="PF09347">
    <property type="entry name" value="DUF1989"/>
    <property type="match status" value="1"/>
</dbReference>
<keyword evidence="5" id="KW-1185">Reference proteome</keyword>
<feature type="domain" description="DUF1989" evidence="3">
    <location>
        <begin position="184"/>
        <end position="351"/>
    </location>
</feature>
<dbReference type="SUPFAM" id="SSF101790">
    <property type="entry name" value="Aminomethyltransferase beta-barrel domain"/>
    <property type="match status" value="1"/>
</dbReference>
<evidence type="ECO:0000313" key="5">
    <source>
        <dbReference type="Proteomes" id="UP000184327"/>
    </source>
</evidence>
<dbReference type="PANTHER" id="PTHR43757:SF2">
    <property type="entry name" value="AMINOMETHYLTRANSFERASE, MITOCHONDRIAL"/>
    <property type="match status" value="1"/>
</dbReference>
<accession>A0A1M4T7C8</accession>
<dbReference type="GO" id="GO:0032259">
    <property type="term" value="P:methylation"/>
    <property type="evidence" value="ECO:0007669"/>
    <property type="project" value="UniProtKB-KW"/>
</dbReference>
<evidence type="ECO:0000259" key="1">
    <source>
        <dbReference type="Pfam" id="PF01571"/>
    </source>
</evidence>
<dbReference type="GO" id="GO:0008168">
    <property type="term" value="F:methyltransferase activity"/>
    <property type="evidence" value="ECO:0007669"/>
    <property type="project" value="UniProtKB-KW"/>
</dbReference>
<dbReference type="RefSeq" id="WP_073353710.1">
    <property type="nucleotide sequence ID" value="NZ_FQUZ01000002.1"/>
</dbReference>
<dbReference type="PANTHER" id="PTHR43757">
    <property type="entry name" value="AMINOMETHYLTRANSFERASE"/>
    <property type="match status" value="1"/>
</dbReference>
<dbReference type="SUPFAM" id="SSF103025">
    <property type="entry name" value="Folate-binding domain"/>
    <property type="match status" value="1"/>
</dbReference>
<feature type="domain" description="Aminomethyltransferase C-terminal" evidence="2">
    <location>
        <begin position="692"/>
        <end position="771"/>
    </location>
</feature>